<sequence>MMGTTTGQVSVTGGSAPMVFAAFALFAASLVLSGLVTYRFARGYLRTGTRPLLQLAVGMCLLTAVPMLLRVGLTTAGVDSAVRIIAASVSELLGLLAVLYTVYER</sequence>
<dbReference type="STRING" id="553469.SAMN04487947_2564"/>
<protein>
    <submittedName>
        <fullName evidence="2">Uncharacterized protein</fullName>
    </submittedName>
</protein>
<keyword evidence="1" id="KW-1133">Transmembrane helix</keyword>
<evidence type="ECO:0000313" key="2">
    <source>
        <dbReference type="EMBL" id="SFR58509.1"/>
    </source>
</evidence>
<dbReference type="Proteomes" id="UP000198531">
    <property type="component" value="Unassembled WGS sequence"/>
</dbReference>
<reference evidence="3" key="1">
    <citation type="submission" date="2016-10" db="EMBL/GenBank/DDBJ databases">
        <authorList>
            <person name="Varghese N."/>
            <person name="Submissions S."/>
        </authorList>
    </citation>
    <scope>NUCLEOTIDE SEQUENCE [LARGE SCALE GENOMIC DNA]</scope>
    <source>
        <strain evidence="3">CGMCC 1.7736</strain>
    </source>
</reference>
<feature type="transmembrane region" description="Helical" evidence="1">
    <location>
        <begin position="81"/>
        <end position="103"/>
    </location>
</feature>
<proteinExistence type="predicted"/>
<dbReference type="InterPro" id="IPR055943">
    <property type="entry name" value="DUF7521"/>
</dbReference>
<evidence type="ECO:0000256" key="1">
    <source>
        <dbReference type="SAM" id="Phobius"/>
    </source>
</evidence>
<feature type="transmembrane region" description="Helical" evidence="1">
    <location>
        <begin position="52"/>
        <end position="69"/>
    </location>
</feature>
<dbReference type="AlphaFoldDB" id="A0A1I6HVP9"/>
<dbReference type="Pfam" id="PF24365">
    <property type="entry name" value="DUF7521"/>
    <property type="match status" value="1"/>
</dbReference>
<accession>A0A1I6HVP9</accession>
<gene>
    <name evidence="2" type="ORF">SAMN04487947_2564</name>
</gene>
<keyword evidence="3" id="KW-1185">Reference proteome</keyword>
<feature type="transmembrane region" description="Helical" evidence="1">
    <location>
        <begin position="20"/>
        <end position="40"/>
    </location>
</feature>
<dbReference type="EMBL" id="FOYT01000002">
    <property type="protein sequence ID" value="SFR58509.1"/>
    <property type="molecule type" value="Genomic_DNA"/>
</dbReference>
<organism evidence="2 3">
    <name type="scientific">Halogeometricum rufum</name>
    <dbReference type="NCBI Taxonomy" id="553469"/>
    <lineage>
        <taxon>Archaea</taxon>
        <taxon>Methanobacteriati</taxon>
        <taxon>Methanobacteriota</taxon>
        <taxon>Stenosarchaea group</taxon>
        <taxon>Halobacteria</taxon>
        <taxon>Halobacteriales</taxon>
        <taxon>Haloferacaceae</taxon>
        <taxon>Halogeometricum</taxon>
    </lineage>
</organism>
<name>A0A1I6HVP9_9EURY</name>
<keyword evidence="1" id="KW-0812">Transmembrane</keyword>
<dbReference type="RefSeq" id="WP_245778488.1">
    <property type="nucleotide sequence ID" value="NZ_FOYT01000002.1"/>
</dbReference>
<evidence type="ECO:0000313" key="3">
    <source>
        <dbReference type="Proteomes" id="UP000198531"/>
    </source>
</evidence>
<keyword evidence="1" id="KW-0472">Membrane</keyword>